<dbReference type="InterPro" id="IPR011047">
    <property type="entry name" value="Quinoprotein_ADH-like_sf"/>
</dbReference>
<protein>
    <submittedName>
        <fullName evidence="2">Arylsulfotransferase (ASST)</fullName>
    </submittedName>
</protein>
<proteinExistence type="predicted"/>
<dbReference type="Proteomes" id="UP000183315">
    <property type="component" value="Unassembled WGS sequence"/>
</dbReference>
<dbReference type="GO" id="GO:0016740">
    <property type="term" value="F:transferase activity"/>
    <property type="evidence" value="ECO:0007669"/>
    <property type="project" value="UniProtKB-KW"/>
</dbReference>
<dbReference type="EMBL" id="FNZI01000001">
    <property type="protein sequence ID" value="SEI94347.1"/>
    <property type="molecule type" value="Genomic_DNA"/>
</dbReference>
<dbReference type="OrthoDB" id="3225323at2"/>
<dbReference type="PROSITE" id="PS51257">
    <property type="entry name" value="PROKAR_LIPOPROTEIN"/>
    <property type="match status" value="1"/>
</dbReference>
<evidence type="ECO:0000313" key="2">
    <source>
        <dbReference type="EMBL" id="SEI94347.1"/>
    </source>
</evidence>
<accession>A0A1H6UXK4</accession>
<dbReference type="AlphaFoldDB" id="A0A1H6UXK4"/>
<sequence length="439" mass="45437">MRRPLLAGLSALLVLAVGSCADGEASAPSSPASSTAAEAQADALDPATALEPYALLYEEIDADLAAQAAAVDASVYLAAPLLTAGPQAVIELGGDLRPRAVVDASGASLAALSASDDALVGMSRACLAESGGYGFCSRIATLDAAGADVDVSTEDLDLDFHTVTLDADGGGFWADRYVPVTCEDGIGPCEVPTEDGPLERILDCDVVHVRDGEPVWEWSALDHLGEAMLEDATTTLVYNPDDPFHCNSIQPDDAGTTVYVSMRHLSSVMAIDVASGEVLWTFGENSTDEALEVADPDGLLGDRPVLSGQHDFRWLGGDRFSVFDNSSEGAGVARAVIFTVAGGTATVDAVIEDPQGRGSRCTGSARPLDAAETFWAVSWGCSESGVSVMTADGREVARVTVDFDAAVERDLLTDVAAEQPDLGHTVSYQAVVGPRGLLG</sequence>
<evidence type="ECO:0000256" key="1">
    <source>
        <dbReference type="SAM" id="SignalP"/>
    </source>
</evidence>
<dbReference type="InterPro" id="IPR053143">
    <property type="entry name" value="Arylsulfate_ST"/>
</dbReference>
<feature type="chain" id="PRO_5039475571" evidence="1">
    <location>
        <begin position="22"/>
        <end position="439"/>
    </location>
</feature>
<keyword evidence="3" id="KW-1185">Reference proteome</keyword>
<reference evidence="3" key="1">
    <citation type="submission" date="2016-10" db="EMBL/GenBank/DDBJ databases">
        <authorList>
            <person name="Varghese N."/>
        </authorList>
    </citation>
    <scope>NUCLEOTIDE SEQUENCE [LARGE SCALE GENOMIC DNA]</scope>
    <source>
        <strain evidence="3">DSM 24868</strain>
    </source>
</reference>
<keyword evidence="2" id="KW-0808">Transferase</keyword>
<evidence type="ECO:0000313" key="3">
    <source>
        <dbReference type="Proteomes" id="UP000183315"/>
    </source>
</evidence>
<dbReference type="STRING" id="1043493.SAMN05421637_0489"/>
<dbReference type="RefSeq" id="WP_143058870.1">
    <property type="nucleotide sequence ID" value="NZ_BBLU01000002.1"/>
</dbReference>
<gene>
    <name evidence="2" type="ORF">SAMN05421637_0489</name>
</gene>
<name>A0A1H6UXK4_9MICO</name>
<dbReference type="PANTHER" id="PTHR35340:SF5">
    <property type="entry name" value="ASST-DOMAIN-CONTAINING PROTEIN"/>
    <property type="match status" value="1"/>
</dbReference>
<feature type="signal peptide" evidence="1">
    <location>
        <begin position="1"/>
        <end position="21"/>
    </location>
</feature>
<organism evidence="2 3">
    <name type="scientific">Demequina mangrovi</name>
    <dbReference type="NCBI Taxonomy" id="1043493"/>
    <lineage>
        <taxon>Bacteria</taxon>
        <taxon>Bacillati</taxon>
        <taxon>Actinomycetota</taxon>
        <taxon>Actinomycetes</taxon>
        <taxon>Micrococcales</taxon>
        <taxon>Demequinaceae</taxon>
        <taxon>Demequina</taxon>
    </lineage>
</organism>
<dbReference type="InterPro" id="IPR039535">
    <property type="entry name" value="ASST-like"/>
</dbReference>
<keyword evidence="1" id="KW-0732">Signal</keyword>
<dbReference type="PANTHER" id="PTHR35340">
    <property type="entry name" value="PQQ ENZYME REPEAT PROTEIN-RELATED"/>
    <property type="match status" value="1"/>
</dbReference>
<dbReference type="Pfam" id="PF14269">
    <property type="entry name" value="Arylsulfotran_2"/>
    <property type="match status" value="1"/>
</dbReference>
<dbReference type="SUPFAM" id="SSF50998">
    <property type="entry name" value="Quinoprotein alcohol dehydrogenase-like"/>
    <property type="match status" value="1"/>
</dbReference>